<feature type="transmembrane region" description="Helical" evidence="1">
    <location>
        <begin position="37"/>
        <end position="58"/>
    </location>
</feature>
<evidence type="ECO:0000313" key="2">
    <source>
        <dbReference type="EMBL" id="KAL1489841.1"/>
    </source>
</evidence>
<proteinExistence type="predicted"/>
<keyword evidence="3" id="KW-1185">Reference proteome</keyword>
<sequence length="108" mass="12141">MLQNAANIPLAICIIILRRFLHLYVKGPIAISATSDSVSSATTITVLSGCFVCLYHLFRKHGLVKIVLGGRFQHILRHSKHTIKHLLAGRHSHIIERRLTKKSFKSGY</sequence>
<keyword evidence="1" id="KW-1133">Transmembrane helix</keyword>
<feature type="transmembrane region" description="Helical" evidence="1">
    <location>
        <begin position="7"/>
        <end position="25"/>
    </location>
</feature>
<keyword evidence="1" id="KW-0812">Transmembrane</keyword>
<reference evidence="2 3" key="1">
    <citation type="submission" date="2024-05" db="EMBL/GenBank/DDBJ databases">
        <title>Genetic variation in Jamaican populations of the coffee berry borer (Hypothenemus hampei).</title>
        <authorList>
            <person name="Errbii M."/>
            <person name="Myrie A."/>
        </authorList>
    </citation>
    <scope>NUCLEOTIDE SEQUENCE [LARGE SCALE GENOMIC DNA]</scope>
    <source>
        <strain evidence="2">JA-Hopewell-2020-01-JO</strain>
        <tissue evidence="2">Whole body</tissue>
    </source>
</reference>
<evidence type="ECO:0000256" key="1">
    <source>
        <dbReference type="SAM" id="Phobius"/>
    </source>
</evidence>
<gene>
    <name evidence="2" type="ORF">ABEB36_013773</name>
</gene>
<accession>A0ABD1E658</accession>
<protein>
    <submittedName>
        <fullName evidence="2">Uncharacterized protein</fullName>
    </submittedName>
</protein>
<name>A0ABD1E658_HYPHA</name>
<dbReference type="EMBL" id="JBDJPC010000011">
    <property type="protein sequence ID" value="KAL1489841.1"/>
    <property type="molecule type" value="Genomic_DNA"/>
</dbReference>
<keyword evidence="1" id="KW-0472">Membrane</keyword>
<comment type="caution">
    <text evidence="2">The sequence shown here is derived from an EMBL/GenBank/DDBJ whole genome shotgun (WGS) entry which is preliminary data.</text>
</comment>
<dbReference type="Proteomes" id="UP001566132">
    <property type="component" value="Unassembled WGS sequence"/>
</dbReference>
<dbReference type="AlphaFoldDB" id="A0ABD1E658"/>
<organism evidence="2 3">
    <name type="scientific">Hypothenemus hampei</name>
    <name type="common">Coffee berry borer</name>
    <dbReference type="NCBI Taxonomy" id="57062"/>
    <lineage>
        <taxon>Eukaryota</taxon>
        <taxon>Metazoa</taxon>
        <taxon>Ecdysozoa</taxon>
        <taxon>Arthropoda</taxon>
        <taxon>Hexapoda</taxon>
        <taxon>Insecta</taxon>
        <taxon>Pterygota</taxon>
        <taxon>Neoptera</taxon>
        <taxon>Endopterygota</taxon>
        <taxon>Coleoptera</taxon>
        <taxon>Polyphaga</taxon>
        <taxon>Cucujiformia</taxon>
        <taxon>Curculionidae</taxon>
        <taxon>Scolytinae</taxon>
        <taxon>Hypothenemus</taxon>
    </lineage>
</organism>
<evidence type="ECO:0000313" key="3">
    <source>
        <dbReference type="Proteomes" id="UP001566132"/>
    </source>
</evidence>